<proteinExistence type="predicted"/>
<gene>
    <name evidence="2" type="ORF">ACJMK2_036103</name>
</gene>
<dbReference type="EMBL" id="JBJQND010000006">
    <property type="protein sequence ID" value="KAL3872931.1"/>
    <property type="molecule type" value="Genomic_DNA"/>
</dbReference>
<name>A0ABD3WG66_SINWO</name>
<evidence type="ECO:0000313" key="2">
    <source>
        <dbReference type="EMBL" id="KAL3872931.1"/>
    </source>
</evidence>
<protein>
    <submittedName>
        <fullName evidence="2">Uncharacterized protein</fullName>
    </submittedName>
</protein>
<dbReference type="Proteomes" id="UP001634394">
    <property type="component" value="Unassembled WGS sequence"/>
</dbReference>
<dbReference type="EMBL" id="JBJQND010000006">
    <property type="protein sequence ID" value="KAL3872930.1"/>
    <property type="molecule type" value="Genomic_DNA"/>
</dbReference>
<keyword evidence="3" id="KW-1185">Reference proteome</keyword>
<comment type="caution">
    <text evidence="2">The sequence shown here is derived from an EMBL/GenBank/DDBJ whole genome shotgun (WGS) entry which is preliminary data.</text>
</comment>
<feature type="region of interest" description="Disordered" evidence="1">
    <location>
        <begin position="41"/>
        <end position="68"/>
    </location>
</feature>
<feature type="compositionally biased region" description="Basic and acidic residues" evidence="1">
    <location>
        <begin position="43"/>
        <end position="58"/>
    </location>
</feature>
<reference evidence="2 3" key="1">
    <citation type="submission" date="2024-11" db="EMBL/GenBank/DDBJ databases">
        <title>Chromosome-level genome assembly of the freshwater bivalve Anodonta woodiana.</title>
        <authorList>
            <person name="Chen X."/>
        </authorList>
    </citation>
    <scope>NUCLEOTIDE SEQUENCE [LARGE SCALE GENOMIC DNA]</scope>
    <source>
        <strain evidence="2">MN2024</strain>
        <tissue evidence="2">Gills</tissue>
    </source>
</reference>
<evidence type="ECO:0000256" key="1">
    <source>
        <dbReference type="SAM" id="MobiDB-lite"/>
    </source>
</evidence>
<evidence type="ECO:0000313" key="3">
    <source>
        <dbReference type="Proteomes" id="UP001634394"/>
    </source>
</evidence>
<sequence>MAQKCLLRNICQTSGCLSMRIVFSPVICKSTISLSATCPVPHSQDDGDRISDDSKTCNENKNTAVDPKKIPEHKVNPAISHSKGPSFLDNQIKMRPLSPIKRLASILPQEYTNLIDGSENDMSHINDNKSGSYCDAELSKNGFDFKDSQARSKSVLPSRRLSNMIPSIYWEEVDKDTKSIVQNIGGDVFDTEGKNKKNV</sequence>
<organism evidence="2 3">
    <name type="scientific">Sinanodonta woodiana</name>
    <name type="common">Chinese pond mussel</name>
    <name type="synonym">Anodonta woodiana</name>
    <dbReference type="NCBI Taxonomy" id="1069815"/>
    <lineage>
        <taxon>Eukaryota</taxon>
        <taxon>Metazoa</taxon>
        <taxon>Spiralia</taxon>
        <taxon>Lophotrochozoa</taxon>
        <taxon>Mollusca</taxon>
        <taxon>Bivalvia</taxon>
        <taxon>Autobranchia</taxon>
        <taxon>Heteroconchia</taxon>
        <taxon>Palaeoheterodonta</taxon>
        <taxon>Unionida</taxon>
        <taxon>Unionoidea</taxon>
        <taxon>Unionidae</taxon>
        <taxon>Unioninae</taxon>
        <taxon>Sinanodonta</taxon>
    </lineage>
</organism>
<accession>A0ABD3WG66</accession>
<dbReference type="AlphaFoldDB" id="A0ABD3WG66"/>